<accession>A0ABW4RGP9</accession>
<dbReference type="Gene3D" id="3.40.1390.30">
    <property type="entry name" value="NIF3 (NGG1p interacting factor 3)-like"/>
    <property type="match status" value="2"/>
</dbReference>
<dbReference type="Proteomes" id="UP001597233">
    <property type="component" value="Unassembled WGS sequence"/>
</dbReference>
<name>A0ABW4RGP9_9BACL</name>
<evidence type="ECO:0000256" key="2">
    <source>
        <dbReference type="ARBA" id="ARBA00022112"/>
    </source>
</evidence>
<evidence type="ECO:0000313" key="5">
    <source>
        <dbReference type="Proteomes" id="UP001597233"/>
    </source>
</evidence>
<protein>
    <recommendedName>
        <fullName evidence="2">GTP cyclohydrolase 1 type 2 homolog</fullName>
    </recommendedName>
</protein>
<comment type="caution">
    <text evidence="4">The sequence shown here is derived from an EMBL/GenBank/DDBJ whole genome shotgun (WGS) entry which is preliminary data.</text>
</comment>
<sequence length="288" mass="32004">MQIDKSRSKPILQTTYTVQHMMDTLFHTDQKAMNEHKQQGSVVGGVDGLETGSPHTIVTGIVTAFSASQRVIEQAAAMGANLLVVHEGLFYSHHDQRALLHDDAVYKQKLALIEQTGMHIIRLHDAIHHEQPDGIMEGLVRQLGWRQQVVEETAIWSIVELEQPLQLDDLAQNLKQSLGVSYVRLSGRAQQNCQRIAILVGYRGGATHGLPLLGRDDVDVLIAGEGPEWELPEYIRDSLQQGRDKGLIMLGHAESEQPGMEWLASRLAAQYVGLSVSYVANEPVFRIL</sequence>
<keyword evidence="5" id="KW-1185">Reference proteome</keyword>
<dbReference type="InterPro" id="IPR002678">
    <property type="entry name" value="DUF34/NIF3"/>
</dbReference>
<evidence type="ECO:0000256" key="3">
    <source>
        <dbReference type="ARBA" id="ARBA00022723"/>
    </source>
</evidence>
<proteinExistence type="inferred from homology"/>
<organism evidence="4 5">
    <name type="scientific">Paenibacillus wenxiniae</name>
    <dbReference type="NCBI Taxonomy" id="1636843"/>
    <lineage>
        <taxon>Bacteria</taxon>
        <taxon>Bacillati</taxon>
        <taxon>Bacillota</taxon>
        <taxon>Bacilli</taxon>
        <taxon>Bacillales</taxon>
        <taxon>Paenibacillaceae</taxon>
        <taxon>Paenibacillus</taxon>
    </lineage>
</organism>
<dbReference type="EMBL" id="JBHUEH010000011">
    <property type="protein sequence ID" value="MFD1885332.1"/>
    <property type="molecule type" value="Genomic_DNA"/>
</dbReference>
<evidence type="ECO:0000256" key="1">
    <source>
        <dbReference type="ARBA" id="ARBA00006964"/>
    </source>
</evidence>
<dbReference type="PANTHER" id="PTHR13799:SF14">
    <property type="entry name" value="GTP CYCLOHYDROLASE 1 TYPE 2 HOMOLOG"/>
    <property type="match status" value="1"/>
</dbReference>
<dbReference type="InterPro" id="IPR036069">
    <property type="entry name" value="DUF34/NIF3_sf"/>
</dbReference>
<dbReference type="PANTHER" id="PTHR13799">
    <property type="entry name" value="NGG1 INTERACTING FACTOR 3"/>
    <property type="match status" value="1"/>
</dbReference>
<comment type="similarity">
    <text evidence="1">Belongs to the GTP cyclohydrolase I type 2/NIF3 family.</text>
</comment>
<reference evidence="5" key="1">
    <citation type="journal article" date="2019" name="Int. J. Syst. Evol. Microbiol.">
        <title>The Global Catalogue of Microorganisms (GCM) 10K type strain sequencing project: providing services to taxonomists for standard genome sequencing and annotation.</title>
        <authorList>
            <consortium name="The Broad Institute Genomics Platform"/>
            <consortium name="The Broad Institute Genome Sequencing Center for Infectious Disease"/>
            <person name="Wu L."/>
            <person name="Ma J."/>
        </authorList>
    </citation>
    <scope>NUCLEOTIDE SEQUENCE [LARGE SCALE GENOMIC DNA]</scope>
    <source>
        <strain evidence="5">CCUG 54950</strain>
    </source>
</reference>
<keyword evidence="3" id="KW-0479">Metal-binding</keyword>
<gene>
    <name evidence="4" type="ORF">ACFSC9_07300</name>
</gene>
<dbReference type="Pfam" id="PF01784">
    <property type="entry name" value="DUF34_NIF3"/>
    <property type="match status" value="1"/>
</dbReference>
<evidence type="ECO:0000313" key="4">
    <source>
        <dbReference type="EMBL" id="MFD1885332.1"/>
    </source>
</evidence>
<dbReference type="RefSeq" id="WP_347325615.1">
    <property type="nucleotide sequence ID" value="NZ_JBCGUH010000007.1"/>
</dbReference>
<dbReference type="SUPFAM" id="SSF102705">
    <property type="entry name" value="NIF3 (NGG1p interacting factor 3)-like"/>
    <property type="match status" value="1"/>
</dbReference>